<feature type="compositionally biased region" description="Acidic residues" evidence="1">
    <location>
        <begin position="473"/>
        <end position="496"/>
    </location>
</feature>
<reference evidence="2" key="1">
    <citation type="submission" date="2017-12" db="EMBL/GenBank/DDBJ databases">
        <title>Gene loss provides genomic basis for host adaptation in cereal stripe rust fungi.</title>
        <authorList>
            <person name="Xia C."/>
        </authorList>
    </citation>
    <scope>NUCLEOTIDE SEQUENCE [LARGE SCALE GENOMIC DNA]</scope>
    <source>
        <strain evidence="2">93-210</strain>
    </source>
</reference>
<dbReference type="AlphaFoldDB" id="A0A2S4UD79"/>
<name>A0A2S4UD79_9BASI</name>
<evidence type="ECO:0000256" key="1">
    <source>
        <dbReference type="SAM" id="MobiDB-lite"/>
    </source>
</evidence>
<accession>A0A2S4UD79</accession>
<protein>
    <submittedName>
        <fullName evidence="2">Uncharacterized protein</fullName>
    </submittedName>
</protein>
<keyword evidence="3" id="KW-1185">Reference proteome</keyword>
<feature type="region of interest" description="Disordered" evidence="1">
    <location>
        <begin position="540"/>
        <end position="571"/>
    </location>
</feature>
<feature type="compositionally biased region" description="Polar residues" evidence="1">
    <location>
        <begin position="117"/>
        <end position="135"/>
    </location>
</feature>
<feature type="compositionally biased region" description="Polar residues" evidence="1">
    <location>
        <begin position="237"/>
        <end position="265"/>
    </location>
</feature>
<dbReference type="EMBL" id="PKSL01000363">
    <property type="protein sequence ID" value="POV95126.1"/>
    <property type="molecule type" value="Genomic_DNA"/>
</dbReference>
<dbReference type="VEuPathDB" id="FungiDB:PSTT_16444"/>
<feature type="region of interest" description="Disordered" evidence="1">
    <location>
        <begin position="464"/>
        <end position="515"/>
    </location>
</feature>
<sequence length="624" mass="69740">VGARVTSSSHSSSDTSYPCIHFTHQSIEHDSFIKARVEAPSKDLLQTTPLHSTIKKRDRWLTSISYQPTLTLSSPRHIPKPQVFFSTNPVARLDRVASSDYALSLTRQHAPRKPKNSSKSASHSTDSPGSGVQDHVSSSQAIPLCSVSDVDDSLTYQKCLYLYHSTACLVSYHSKNARRHLATCRYFACSNGLATFWEPWIRLMTTNQVVPTVFAPKKLERPISLHHPIVTIAIPTDPSSGVSPASSPKKFTSTRQRRTSVQSERASVCDGSPVQSSSRLTERAMPSGSTITLVRGREPERRPTIDPYDPSAKKIFSMPIEAINPVLRPIPPPASKCSSPVPPPPTRRLGTYELQRYRPELRSLKPRSSSTDTKPHYKEDEALSAALAKKTAQLEAVQHCYSALLKSFDDIAYSISQNKAAHELEEQVARSHSMTSTESWTNLSQDFVPDHVFLNDLSHDEYDHKKEHKKEENDDDGEEEDDDDECDDSEDDDEQTNETIRVLQGVRRKSVERSSPGFDAQELLTTDELSDQVRLKIASAESKTSPLADSPGNVFGRKRKRPSDTTEPSRPTRFIHKLADTTIDISDEIHAGLPSCCNFNKLIQAARTRIQTRIELRNQQFEST</sequence>
<dbReference type="Proteomes" id="UP000239156">
    <property type="component" value="Unassembled WGS sequence"/>
</dbReference>
<feature type="non-terminal residue" evidence="2">
    <location>
        <position position="1"/>
    </location>
</feature>
<feature type="region of interest" description="Disordered" evidence="1">
    <location>
        <begin position="105"/>
        <end position="135"/>
    </location>
</feature>
<proteinExistence type="predicted"/>
<dbReference type="VEuPathDB" id="FungiDB:PSHT_14706"/>
<organism evidence="2 3">
    <name type="scientific">Puccinia striiformis</name>
    <dbReference type="NCBI Taxonomy" id="27350"/>
    <lineage>
        <taxon>Eukaryota</taxon>
        <taxon>Fungi</taxon>
        <taxon>Dikarya</taxon>
        <taxon>Basidiomycota</taxon>
        <taxon>Pucciniomycotina</taxon>
        <taxon>Pucciniomycetes</taxon>
        <taxon>Pucciniales</taxon>
        <taxon>Pucciniaceae</taxon>
        <taxon>Puccinia</taxon>
    </lineage>
</organism>
<feature type="region of interest" description="Disordered" evidence="1">
    <location>
        <begin position="236"/>
        <end position="287"/>
    </location>
</feature>
<gene>
    <name evidence="2" type="ORF">PSTT_16444</name>
</gene>
<comment type="caution">
    <text evidence="2">The sequence shown here is derived from an EMBL/GenBank/DDBJ whole genome shotgun (WGS) entry which is preliminary data.</text>
</comment>
<evidence type="ECO:0000313" key="3">
    <source>
        <dbReference type="Proteomes" id="UP000239156"/>
    </source>
</evidence>
<evidence type="ECO:0000313" key="2">
    <source>
        <dbReference type="EMBL" id="POV95126.1"/>
    </source>
</evidence>